<reference evidence="2" key="3">
    <citation type="submission" date="2011-03" db="EMBL/GenBank/DDBJ databases">
        <title>Annotation of Magnaporthe poae ATCC 64411.</title>
        <authorList>
            <person name="Ma L.-J."/>
            <person name="Dead R."/>
            <person name="Young S.K."/>
            <person name="Zeng Q."/>
            <person name="Gargeya S."/>
            <person name="Fitzgerald M."/>
            <person name="Haas B."/>
            <person name="Abouelleil A."/>
            <person name="Alvarado L."/>
            <person name="Arachchi H.M."/>
            <person name="Berlin A."/>
            <person name="Brown A."/>
            <person name="Chapman S.B."/>
            <person name="Chen Z."/>
            <person name="Dunbar C."/>
            <person name="Freedman E."/>
            <person name="Gearin G."/>
            <person name="Gellesch M."/>
            <person name="Goldberg J."/>
            <person name="Griggs A."/>
            <person name="Gujja S."/>
            <person name="Heiman D."/>
            <person name="Howarth C."/>
            <person name="Larson L."/>
            <person name="Lui A."/>
            <person name="MacDonald P.J.P."/>
            <person name="Mehta T."/>
            <person name="Montmayeur A."/>
            <person name="Murphy C."/>
            <person name="Neiman D."/>
            <person name="Pearson M."/>
            <person name="Priest M."/>
            <person name="Roberts A."/>
            <person name="Saif S."/>
            <person name="Shea T."/>
            <person name="Shenoy N."/>
            <person name="Sisk P."/>
            <person name="Stolte C."/>
            <person name="Sykes S."/>
            <person name="Yandava C."/>
            <person name="Wortman J."/>
            <person name="Nusbaum C."/>
            <person name="Birren B."/>
        </authorList>
    </citation>
    <scope>NUCLEOTIDE SEQUENCE</scope>
    <source>
        <strain evidence="2">ATCC 64411</strain>
    </source>
</reference>
<reference evidence="3" key="5">
    <citation type="submission" date="2015-06" db="UniProtKB">
        <authorList>
            <consortium name="EnsemblFungi"/>
        </authorList>
    </citation>
    <scope>IDENTIFICATION</scope>
    <source>
        <strain evidence="3">ATCC 64411</strain>
    </source>
</reference>
<dbReference type="EMBL" id="GL876968">
    <property type="protein sequence ID" value="KLU84736.1"/>
    <property type="molecule type" value="Genomic_DNA"/>
</dbReference>
<feature type="compositionally biased region" description="Polar residues" evidence="1">
    <location>
        <begin position="1"/>
        <end position="21"/>
    </location>
</feature>
<dbReference type="EnsemblFungi" id="MAPG_03775T0">
    <property type="protein sequence ID" value="MAPG_03775T0"/>
    <property type="gene ID" value="MAPG_03775"/>
</dbReference>
<dbReference type="Proteomes" id="UP000011715">
    <property type="component" value="Unassembled WGS sequence"/>
</dbReference>
<dbReference type="VEuPathDB" id="FungiDB:MAPG_03775"/>
<dbReference type="EMBL" id="ADBL01000894">
    <property type="status" value="NOT_ANNOTATED_CDS"/>
    <property type="molecule type" value="Genomic_DNA"/>
</dbReference>
<evidence type="ECO:0000313" key="3">
    <source>
        <dbReference type="EnsemblFungi" id="MAPG_03775T0"/>
    </source>
</evidence>
<organism evidence="3 4">
    <name type="scientific">Magnaporthiopsis poae (strain ATCC 64411 / 73-15)</name>
    <name type="common">Kentucky bluegrass fungus</name>
    <name type="synonym">Magnaporthe poae</name>
    <dbReference type="NCBI Taxonomy" id="644358"/>
    <lineage>
        <taxon>Eukaryota</taxon>
        <taxon>Fungi</taxon>
        <taxon>Dikarya</taxon>
        <taxon>Ascomycota</taxon>
        <taxon>Pezizomycotina</taxon>
        <taxon>Sordariomycetes</taxon>
        <taxon>Sordariomycetidae</taxon>
        <taxon>Magnaporthales</taxon>
        <taxon>Magnaporthaceae</taxon>
        <taxon>Magnaporthiopsis</taxon>
    </lineage>
</organism>
<sequence>MPSQRSTTAQVGSATSHTSIPASHAAAGPKTKAEVEGWIGANVLYQAAQTDGDGNGRVVYHQNKAAELLAQLSVRLGPQNLSTPPPRARE</sequence>
<evidence type="ECO:0000313" key="2">
    <source>
        <dbReference type="EMBL" id="KLU84736.1"/>
    </source>
</evidence>
<evidence type="ECO:0000256" key="1">
    <source>
        <dbReference type="SAM" id="MobiDB-lite"/>
    </source>
</evidence>
<reference evidence="4" key="2">
    <citation type="submission" date="2010-05" db="EMBL/GenBank/DDBJ databases">
        <title>The genome sequence of Magnaporthe poae strain ATCC 64411.</title>
        <authorList>
            <person name="Ma L.-J."/>
            <person name="Dead R."/>
            <person name="Young S."/>
            <person name="Zeng Q."/>
            <person name="Koehrsen M."/>
            <person name="Alvarado L."/>
            <person name="Berlin A."/>
            <person name="Chapman S.B."/>
            <person name="Chen Z."/>
            <person name="Freedman E."/>
            <person name="Gellesch M."/>
            <person name="Goldberg J."/>
            <person name="Griggs A."/>
            <person name="Gujja S."/>
            <person name="Heilman E.R."/>
            <person name="Heiman D."/>
            <person name="Hepburn T."/>
            <person name="Howarth C."/>
            <person name="Jen D."/>
            <person name="Larson L."/>
            <person name="Mehta T."/>
            <person name="Neiman D."/>
            <person name="Pearson M."/>
            <person name="Roberts A."/>
            <person name="Saif S."/>
            <person name="Shea T."/>
            <person name="Shenoy N."/>
            <person name="Sisk P."/>
            <person name="Stolte C."/>
            <person name="Sykes S."/>
            <person name="Walk T."/>
            <person name="White J."/>
            <person name="Yandava C."/>
            <person name="Haas B."/>
            <person name="Nusbaum C."/>
            <person name="Birren B."/>
        </authorList>
    </citation>
    <scope>NUCLEOTIDE SEQUENCE [LARGE SCALE GENOMIC DNA]</scope>
    <source>
        <strain evidence="4">ATCC 64411 / 73-15</strain>
    </source>
</reference>
<name>A0A0C4DUX8_MAGP6</name>
<reference evidence="3" key="4">
    <citation type="journal article" date="2015" name="G3 (Bethesda)">
        <title>Genome sequences of three phytopathogenic species of the Magnaporthaceae family of fungi.</title>
        <authorList>
            <person name="Okagaki L.H."/>
            <person name="Nunes C.C."/>
            <person name="Sailsbery J."/>
            <person name="Clay B."/>
            <person name="Brown D."/>
            <person name="John T."/>
            <person name="Oh Y."/>
            <person name="Young N."/>
            <person name="Fitzgerald M."/>
            <person name="Haas B.J."/>
            <person name="Zeng Q."/>
            <person name="Young S."/>
            <person name="Adiconis X."/>
            <person name="Fan L."/>
            <person name="Levin J.Z."/>
            <person name="Mitchell T.K."/>
            <person name="Okubara P.A."/>
            <person name="Farman M.L."/>
            <person name="Kohn L.M."/>
            <person name="Birren B."/>
            <person name="Ma L.-J."/>
            <person name="Dean R.A."/>
        </authorList>
    </citation>
    <scope>NUCLEOTIDE SEQUENCE</scope>
    <source>
        <strain evidence="3">ATCC 64411 / 73-15</strain>
    </source>
</reference>
<protein>
    <submittedName>
        <fullName evidence="2 3">Uncharacterized protein</fullName>
    </submittedName>
</protein>
<evidence type="ECO:0000313" key="4">
    <source>
        <dbReference type="Proteomes" id="UP000011715"/>
    </source>
</evidence>
<keyword evidence="4" id="KW-1185">Reference proteome</keyword>
<accession>A0A0C4DUX8</accession>
<gene>
    <name evidence="2" type="ORF">MAPG_03775</name>
</gene>
<dbReference type="AlphaFoldDB" id="A0A0C4DUX8"/>
<feature type="region of interest" description="Disordered" evidence="1">
    <location>
        <begin position="1"/>
        <end position="33"/>
    </location>
</feature>
<proteinExistence type="predicted"/>
<reference evidence="2" key="1">
    <citation type="submission" date="2010-05" db="EMBL/GenBank/DDBJ databases">
        <title>The Genome Sequence of Magnaporthe poae strain ATCC 64411.</title>
        <authorList>
            <consortium name="The Broad Institute Genome Sequencing Platform"/>
            <consortium name="Broad Institute Genome Sequencing Center for Infectious Disease"/>
            <person name="Ma L.-J."/>
            <person name="Dead R."/>
            <person name="Young S."/>
            <person name="Zeng Q."/>
            <person name="Koehrsen M."/>
            <person name="Alvarado L."/>
            <person name="Berlin A."/>
            <person name="Chapman S.B."/>
            <person name="Chen Z."/>
            <person name="Freedman E."/>
            <person name="Gellesch M."/>
            <person name="Goldberg J."/>
            <person name="Griggs A."/>
            <person name="Gujja S."/>
            <person name="Heilman E.R."/>
            <person name="Heiman D."/>
            <person name="Hepburn T."/>
            <person name="Howarth C."/>
            <person name="Jen D."/>
            <person name="Larson L."/>
            <person name="Mehta T."/>
            <person name="Neiman D."/>
            <person name="Pearson M."/>
            <person name="Roberts A."/>
            <person name="Saif S."/>
            <person name="Shea T."/>
            <person name="Shenoy N."/>
            <person name="Sisk P."/>
            <person name="Stolte C."/>
            <person name="Sykes S."/>
            <person name="Walk T."/>
            <person name="White J."/>
            <person name="Yandava C."/>
            <person name="Haas B."/>
            <person name="Nusbaum C."/>
            <person name="Birren B."/>
        </authorList>
    </citation>
    <scope>NUCLEOTIDE SEQUENCE</scope>
    <source>
        <strain evidence="2">ATCC 64411</strain>
    </source>
</reference>